<organism evidence="11 12">
    <name type="scientific">Acanthamoeba castellanii (strain ATCC 30010 / Neff)</name>
    <dbReference type="NCBI Taxonomy" id="1257118"/>
    <lineage>
        <taxon>Eukaryota</taxon>
        <taxon>Amoebozoa</taxon>
        <taxon>Discosea</taxon>
        <taxon>Longamoebia</taxon>
        <taxon>Centramoebida</taxon>
        <taxon>Acanthamoebidae</taxon>
        <taxon>Acanthamoeba</taxon>
    </lineage>
</organism>
<dbReference type="OrthoDB" id="5925at2759"/>
<dbReference type="Proteomes" id="UP000011083">
    <property type="component" value="Unassembled WGS sequence"/>
</dbReference>
<name>L8GSQ3_ACACF</name>
<dbReference type="KEGG" id="acan:ACA1_223280"/>
<evidence type="ECO:0000256" key="2">
    <source>
        <dbReference type="ARBA" id="ARBA00022617"/>
    </source>
</evidence>
<dbReference type="InterPro" id="IPR002326">
    <property type="entry name" value="Cyt_c1"/>
</dbReference>
<dbReference type="EMBL" id="KB008010">
    <property type="protein sequence ID" value="ELR16030.1"/>
    <property type="molecule type" value="Genomic_DNA"/>
</dbReference>
<keyword evidence="12" id="KW-1185">Reference proteome</keyword>
<evidence type="ECO:0000256" key="4">
    <source>
        <dbReference type="ARBA" id="ARBA00022723"/>
    </source>
</evidence>
<accession>L8GSQ3</accession>
<comment type="cofactor">
    <cofactor evidence="8">
        <name>heme c</name>
        <dbReference type="ChEBI" id="CHEBI:61717"/>
    </cofactor>
    <text evidence="8">Binds 1 heme c group covalently per subunit.</text>
</comment>
<dbReference type="GO" id="GO:0005739">
    <property type="term" value="C:mitochondrion"/>
    <property type="evidence" value="ECO:0007669"/>
    <property type="project" value="GOC"/>
</dbReference>
<keyword evidence="6 8" id="KW-0408">Iron</keyword>
<keyword evidence="2 8" id="KW-0349">Heme</keyword>
<dbReference type="PANTHER" id="PTHR10266:SF3">
    <property type="entry name" value="CYTOCHROME C1, HEME PROTEIN, MITOCHONDRIAL"/>
    <property type="match status" value="1"/>
</dbReference>
<evidence type="ECO:0000256" key="5">
    <source>
        <dbReference type="ARBA" id="ARBA00022989"/>
    </source>
</evidence>
<dbReference type="GO" id="GO:0046872">
    <property type="term" value="F:metal ion binding"/>
    <property type="evidence" value="ECO:0007669"/>
    <property type="project" value="UniProtKB-KW"/>
</dbReference>
<protein>
    <submittedName>
        <fullName evidence="11">Cytochrome c1, putative</fullName>
    </submittedName>
</protein>
<gene>
    <name evidence="11" type="ORF">ACA1_223280</name>
</gene>
<evidence type="ECO:0000256" key="8">
    <source>
        <dbReference type="PIRSR" id="PIRSR602326-1"/>
    </source>
</evidence>
<feature type="region of interest" description="Disordered" evidence="9">
    <location>
        <begin position="232"/>
        <end position="251"/>
    </location>
</feature>
<evidence type="ECO:0000256" key="3">
    <source>
        <dbReference type="ARBA" id="ARBA00022692"/>
    </source>
</evidence>
<evidence type="ECO:0000313" key="12">
    <source>
        <dbReference type="Proteomes" id="UP000011083"/>
    </source>
</evidence>
<comment type="subcellular location">
    <subcellularLocation>
        <location evidence="1">Membrane</location>
    </subcellularLocation>
</comment>
<evidence type="ECO:0000313" key="11">
    <source>
        <dbReference type="EMBL" id="ELR16030.1"/>
    </source>
</evidence>
<dbReference type="PRINTS" id="PR00603">
    <property type="entry name" value="CYTOCHROMEC1"/>
</dbReference>
<sequence>MLRQRTLTSATGMTRSFATSAGASAKRLHPNVLGLVIGAGAVGAAAGTLISRARCSDDVLVAPAYPWSHKSEWKSYDVASLRRGHQVYKEVCAACHSLNYIAWRNLIETLYTEEEVIAMAAETEVEDGPNDDGEMFTRPGKPTDYLPRPYPNEEAARCRLHLRSAHRLHARPRWPEREGGPLLQPLLPRWRHRHASPPQRWDARVRGWHRGERVADGQGRVGLPVLDRPSRARRAEGHGHQGPHLPRRPLRLQLVHQEVQVVRPEEPEGPIPR</sequence>
<keyword evidence="7 10" id="KW-0472">Membrane</keyword>
<dbReference type="AlphaFoldDB" id="L8GSQ3"/>
<evidence type="ECO:0000256" key="1">
    <source>
        <dbReference type="ARBA" id="ARBA00004370"/>
    </source>
</evidence>
<dbReference type="InterPro" id="IPR036909">
    <property type="entry name" value="Cyt_c-like_dom_sf"/>
</dbReference>
<dbReference type="Gene3D" id="1.10.760.10">
    <property type="entry name" value="Cytochrome c-like domain"/>
    <property type="match status" value="1"/>
</dbReference>
<evidence type="ECO:0000256" key="10">
    <source>
        <dbReference type="SAM" id="Phobius"/>
    </source>
</evidence>
<feature type="region of interest" description="Disordered" evidence="9">
    <location>
        <begin position="126"/>
        <end position="148"/>
    </location>
</feature>
<reference evidence="11 12" key="1">
    <citation type="journal article" date="2013" name="Genome Biol.">
        <title>Genome of Acanthamoeba castellanii highlights extensive lateral gene transfer and early evolution of tyrosine kinase signaling.</title>
        <authorList>
            <person name="Clarke M."/>
            <person name="Lohan A.J."/>
            <person name="Liu B."/>
            <person name="Lagkouvardos I."/>
            <person name="Roy S."/>
            <person name="Zafar N."/>
            <person name="Bertelli C."/>
            <person name="Schilde C."/>
            <person name="Kianianmomeni A."/>
            <person name="Burglin T.R."/>
            <person name="Frech C."/>
            <person name="Turcotte B."/>
            <person name="Kopec K.O."/>
            <person name="Synnott J.M."/>
            <person name="Choo C."/>
            <person name="Paponov I."/>
            <person name="Finkler A."/>
            <person name="Soon Heng Tan C."/>
            <person name="Hutchins A.P."/>
            <person name="Weinmeier T."/>
            <person name="Rattei T."/>
            <person name="Chu J.S."/>
            <person name="Gimenez G."/>
            <person name="Irimia M."/>
            <person name="Rigden D.J."/>
            <person name="Fitzpatrick D.A."/>
            <person name="Lorenzo-Morales J."/>
            <person name="Bateman A."/>
            <person name="Chiu C.H."/>
            <person name="Tang P."/>
            <person name="Hegemann P."/>
            <person name="Fromm H."/>
            <person name="Raoult D."/>
            <person name="Greub G."/>
            <person name="Miranda-Saavedra D."/>
            <person name="Chen N."/>
            <person name="Nash P."/>
            <person name="Ginger M.L."/>
            <person name="Horn M."/>
            <person name="Schaap P."/>
            <person name="Caler L."/>
            <person name="Loftus B."/>
        </authorList>
    </citation>
    <scope>NUCLEOTIDE SEQUENCE [LARGE SCALE GENOMIC DNA]</scope>
    <source>
        <strain evidence="11 12">Neff</strain>
    </source>
</reference>
<evidence type="ECO:0000256" key="6">
    <source>
        <dbReference type="ARBA" id="ARBA00023004"/>
    </source>
</evidence>
<dbReference type="Pfam" id="PF02167">
    <property type="entry name" value="Cytochrom_C1"/>
    <property type="match status" value="1"/>
</dbReference>
<feature type="binding site" description="covalent" evidence="8">
    <location>
        <position position="96"/>
    </location>
    <ligand>
        <name>heme c</name>
        <dbReference type="ChEBI" id="CHEBI:61717"/>
    </ligand>
</feature>
<dbReference type="GO" id="GO:0006122">
    <property type="term" value="P:mitochondrial electron transport, ubiquinol to cytochrome c"/>
    <property type="evidence" value="ECO:0007669"/>
    <property type="project" value="TreeGrafter"/>
</dbReference>
<dbReference type="SUPFAM" id="SSF46626">
    <property type="entry name" value="Cytochrome c"/>
    <property type="match status" value="1"/>
</dbReference>
<feature type="transmembrane region" description="Helical" evidence="10">
    <location>
        <begin position="32"/>
        <end position="50"/>
    </location>
</feature>
<feature type="binding site" description="covalent" evidence="8">
    <location>
        <position position="95"/>
    </location>
    <ligand>
        <name>heme c</name>
        <dbReference type="ChEBI" id="CHEBI:61717"/>
    </ligand>
</feature>
<dbReference type="VEuPathDB" id="AmoebaDB:ACA1_223280"/>
<dbReference type="STRING" id="1257118.L8GSQ3"/>
<proteinExistence type="predicted"/>
<dbReference type="GO" id="GO:0020037">
    <property type="term" value="F:heme binding"/>
    <property type="evidence" value="ECO:0007669"/>
    <property type="project" value="InterPro"/>
</dbReference>
<feature type="binding site" description="covalent" evidence="8">
    <location>
        <position position="92"/>
    </location>
    <ligand>
        <name>heme c</name>
        <dbReference type="ChEBI" id="CHEBI:61717"/>
    </ligand>
</feature>
<dbReference type="GeneID" id="14916707"/>
<evidence type="ECO:0000256" key="7">
    <source>
        <dbReference type="ARBA" id="ARBA00023136"/>
    </source>
</evidence>
<keyword evidence="5 10" id="KW-1133">Transmembrane helix</keyword>
<dbReference type="GO" id="GO:0009055">
    <property type="term" value="F:electron transfer activity"/>
    <property type="evidence" value="ECO:0007669"/>
    <property type="project" value="InterPro"/>
</dbReference>
<evidence type="ECO:0000256" key="9">
    <source>
        <dbReference type="SAM" id="MobiDB-lite"/>
    </source>
</evidence>
<keyword evidence="3 10" id="KW-0812">Transmembrane</keyword>
<dbReference type="RefSeq" id="XP_004338043.1">
    <property type="nucleotide sequence ID" value="XM_004337995.1"/>
</dbReference>
<dbReference type="GO" id="GO:0016020">
    <property type="term" value="C:membrane"/>
    <property type="evidence" value="ECO:0007669"/>
    <property type="project" value="UniProtKB-SubCell"/>
</dbReference>
<keyword evidence="4 8" id="KW-0479">Metal-binding</keyword>
<dbReference type="PANTHER" id="PTHR10266">
    <property type="entry name" value="CYTOCHROME C1"/>
    <property type="match status" value="1"/>
</dbReference>